<dbReference type="AlphaFoldDB" id="K1TU03"/>
<keyword evidence="1" id="KW-1133">Transmembrane helix</keyword>
<reference evidence="2" key="1">
    <citation type="journal article" date="2013" name="Environ. Microbiol.">
        <title>Microbiota from the distal guts of lean and obese adolescents exhibit partial functional redundancy besides clear differences in community structure.</title>
        <authorList>
            <person name="Ferrer M."/>
            <person name="Ruiz A."/>
            <person name="Lanza F."/>
            <person name="Haange S.B."/>
            <person name="Oberbach A."/>
            <person name="Till H."/>
            <person name="Bargiela R."/>
            <person name="Campoy C."/>
            <person name="Segura M.T."/>
            <person name="Richter M."/>
            <person name="von Bergen M."/>
            <person name="Seifert J."/>
            <person name="Suarez A."/>
        </authorList>
    </citation>
    <scope>NUCLEOTIDE SEQUENCE</scope>
</reference>
<name>K1TU03_9ZZZZ</name>
<comment type="caution">
    <text evidence="2">The sequence shown here is derived from an EMBL/GenBank/DDBJ whole genome shotgun (WGS) entry which is preliminary data.</text>
</comment>
<organism evidence="2">
    <name type="scientific">human gut metagenome</name>
    <dbReference type="NCBI Taxonomy" id="408170"/>
    <lineage>
        <taxon>unclassified sequences</taxon>
        <taxon>metagenomes</taxon>
        <taxon>organismal metagenomes</taxon>
    </lineage>
</organism>
<keyword evidence="1" id="KW-0472">Membrane</keyword>
<sequence length="189" mass="19991">MVGIVTVLLAAESPARRAARVSPVAAVSGTGENLSASRHASNYSFGKIELSLGAHHAIAGKKNLFLMTSSFALSIVLVLCSSVLLKFAGLLLPGQAPWQPDILLNGYGNEQVLSRSMAEQLRAIPGVGYVWGATGLTNTPASSPQKDVEHVVLGSYDDFMMEKSRDLVVAGRMADQAASSNEVMTIYNK</sequence>
<dbReference type="EMBL" id="AJWY01003064">
    <property type="protein sequence ID" value="EKC76492.1"/>
    <property type="molecule type" value="Genomic_DNA"/>
</dbReference>
<proteinExistence type="predicted"/>
<evidence type="ECO:0000256" key="1">
    <source>
        <dbReference type="SAM" id="Phobius"/>
    </source>
</evidence>
<protein>
    <submittedName>
        <fullName evidence="2">Efflux ABC transporter, permease protein</fullName>
    </submittedName>
</protein>
<gene>
    <name evidence="2" type="ORF">LEA_04679</name>
</gene>
<feature type="transmembrane region" description="Helical" evidence="1">
    <location>
        <begin position="71"/>
        <end position="92"/>
    </location>
</feature>
<accession>K1TU03</accession>
<feature type="non-terminal residue" evidence="2">
    <location>
        <position position="189"/>
    </location>
</feature>
<evidence type="ECO:0000313" key="2">
    <source>
        <dbReference type="EMBL" id="EKC76492.1"/>
    </source>
</evidence>
<keyword evidence="1" id="KW-0812">Transmembrane</keyword>